<evidence type="ECO:0000313" key="2">
    <source>
        <dbReference type="EMBL" id="MFC4563785.1"/>
    </source>
</evidence>
<dbReference type="InterPro" id="IPR036188">
    <property type="entry name" value="FAD/NAD-bd_sf"/>
</dbReference>
<keyword evidence="3" id="KW-1185">Reference proteome</keyword>
<keyword evidence="2" id="KW-0503">Monooxygenase</keyword>
<feature type="domain" description="Styrene monooxygenase StyA putative substrate binding" evidence="1">
    <location>
        <begin position="146"/>
        <end position="251"/>
    </location>
</feature>
<dbReference type="Proteomes" id="UP001595923">
    <property type="component" value="Unassembled WGS sequence"/>
</dbReference>
<protein>
    <submittedName>
        <fullName evidence="2">Styrene monooxygenase/indole monooxygenase family protein</fullName>
    </submittedName>
</protein>
<dbReference type="Pfam" id="PF17885">
    <property type="entry name" value="Smoa_sbd"/>
    <property type="match status" value="1"/>
</dbReference>
<sequence>MSKILIVGGGQAGLQLALSLLHHDYDVTLMTARTAEELYYGRAVSVQIMHDNRLHAERELGLNLWDDTAPPIKGFTLRSGGGPGIPSFDWTGSFAAPAQSIDERLKMSVWMSHFEEKGGKLIIHAVTSDDLDGLVPMFDLTIVAAGHSGLAQMFPVDPDRSPTDTGEIPTAIAYVDDVIEGPDRENIVAEFLPGGSHFVSVPSYSANGPCRLLYLHGGVSGALDWPRRITPEEHWDRMLGLLRDEVPHVYETYAEAGLADEKAATFDHATPLVRRPVAELPSGGRVLGMGDTLITVSTALQQEADNASVSADRYLEAILDNGDRPFDEDFMQKAFESYYDHARHFCGDLGRVLHHAAPFALDAYLKGDTHQAVADRIVRGFEDPADFASWLSTEETARAYLDGV</sequence>
<name>A0ABV9DY49_9ACTN</name>
<organism evidence="2 3">
    <name type="scientific">Nocardiopsis mangrovi</name>
    <dbReference type="NCBI Taxonomy" id="1179818"/>
    <lineage>
        <taxon>Bacteria</taxon>
        <taxon>Bacillati</taxon>
        <taxon>Actinomycetota</taxon>
        <taxon>Actinomycetes</taxon>
        <taxon>Streptosporangiales</taxon>
        <taxon>Nocardiopsidaceae</taxon>
        <taxon>Nocardiopsis</taxon>
    </lineage>
</organism>
<evidence type="ECO:0000259" key="1">
    <source>
        <dbReference type="Pfam" id="PF17885"/>
    </source>
</evidence>
<dbReference type="InterPro" id="IPR041654">
    <property type="entry name" value="StyA_sbd"/>
</dbReference>
<gene>
    <name evidence="2" type="ORF">ACFO4E_18145</name>
</gene>
<dbReference type="EMBL" id="JBHSFQ010000018">
    <property type="protein sequence ID" value="MFC4563785.1"/>
    <property type="molecule type" value="Genomic_DNA"/>
</dbReference>
<reference evidence="3" key="1">
    <citation type="journal article" date="2019" name="Int. J. Syst. Evol. Microbiol.">
        <title>The Global Catalogue of Microorganisms (GCM) 10K type strain sequencing project: providing services to taxonomists for standard genome sequencing and annotation.</title>
        <authorList>
            <consortium name="The Broad Institute Genomics Platform"/>
            <consortium name="The Broad Institute Genome Sequencing Center for Infectious Disease"/>
            <person name="Wu L."/>
            <person name="Ma J."/>
        </authorList>
    </citation>
    <scope>NUCLEOTIDE SEQUENCE [LARGE SCALE GENOMIC DNA]</scope>
    <source>
        <strain evidence="3">XZYJ18</strain>
    </source>
</reference>
<dbReference type="Gene3D" id="3.50.50.60">
    <property type="entry name" value="FAD/NAD(P)-binding domain"/>
    <property type="match status" value="3"/>
</dbReference>
<dbReference type="SUPFAM" id="SSF51905">
    <property type="entry name" value="FAD/NAD(P)-binding domain"/>
    <property type="match status" value="1"/>
</dbReference>
<evidence type="ECO:0000313" key="3">
    <source>
        <dbReference type="Proteomes" id="UP001595923"/>
    </source>
</evidence>
<comment type="caution">
    <text evidence="2">The sequence shown here is derived from an EMBL/GenBank/DDBJ whole genome shotgun (WGS) entry which is preliminary data.</text>
</comment>
<accession>A0ABV9DY49</accession>
<dbReference type="RefSeq" id="WP_378576356.1">
    <property type="nucleotide sequence ID" value="NZ_JBHSFQ010000018.1"/>
</dbReference>
<dbReference type="GO" id="GO:0004497">
    <property type="term" value="F:monooxygenase activity"/>
    <property type="evidence" value="ECO:0007669"/>
    <property type="project" value="UniProtKB-KW"/>
</dbReference>
<proteinExistence type="predicted"/>
<keyword evidence="2" id="KW-0560">Oxidoreductase</keyword>